<keyword evidence="2" id="KW-0012">Acyltransferase</keyword>
<dbReference type="InterPro" id="IPR000182">
    <property type="entry name" value="GNAT_dom"/>
</dbReference>
<evidence type="ECO:0000259" key="1">
    <source>
        <dbReference type="PROSITE" id="PS51186"/>
    </source>
</evidence>
<dbReference type="InterPro" id="IPR016181">
    <property type="entry name" value="Acyl_CoA_acyltransferase"/>
</dbReference>
<evidence type="ECO:0000313" key="2">
    <source>
        <dbReference type="EMBL" id="MFD1928837.1"/>
    </source>
</evidence>
<keyword evidence="3" id="KW-1185">Reference proteome</keyword>
<keyword evidence="2" id="KW-0808">Transferase</keyword>
<dbReference type="EMBL" id="JBHUGI010000032">
    <property type="protein sequence ID" value="MFD1928837.1"/>
    <property type="molecule type" value="Genomic_DNA"/>
</dbReference>
<dbReference type="Gene3D" id="3.40.630.30">
    <property type="match status" value="1"/>
</dbReference>
<organism evidence="2 3">
    <name type="scientific">Sporosarcina siberiensis</name>
    <dbReference type="NCBI Taxonomy" id="1365606"/>
    <lineage>
        <taxon>Bacteria</taxon>
        <taxon>Bacillati</taxon>
        <taxon>Bacillota</taxon>
        <taxon>Bacilli</taxon>
        <taxon>Bacillales</taxon>
        <taxon>Caryophanaceae</taxon>
        <taxon>Sporosarcina</taxon>
    </lineage>
</organism>
<protein>
    <submittedName>
        <fullName evidence="2">GNAT family N-acetyltransferase</fullName>
        <ecNumber evidence="2">2.3.-.-</ecNumber>
    </submittedName>
</protein>
<evidence type="ECO:0000313" key="3">
    <source>
        <dbReference type="Proteomes" id="UP001597218"/>
    </source>
</evidence>
<comment type="caution">
    <text evidence="2">The sequence shown here is derived from an EMBL/GenBank/DDBJ whole genome shotgun (WGS) entry which is preliminary data.</text>
</comment>
<accession>A0ABW4SH31</accession>
<dbReference type="Proteomes" id="UP001597218">
    <property type="component" value="Unassembled WGS sequence"/>
</dbReference>
<dbReference type="EC" id="2.3.-.-" evidence="2"/>
<dbReference type="SUPFAM" id="SSF55729">
    <property type="entry name" value="Acyl-CoA N-acyltransferases (Nat)"/>
    <property type="match status" value="1"/>
</dbReference>
<dbReference type="Pfam" id="PF13527">
    <property type="entry name" value="Acetyltransf_9"/>
    <property type="match status" value="1"/>
</dbReference>
<reference evidence="3" key="1">
    <citation type="journal article" date="2019" name="Int. J. Syst. Evol. Microbiol.">
        <title>The Global Catalogue of Microorganisms (GCM) 10K type strain sequencing project: providing services to taxonomists for standard genome sequencing and annotation.</title>
        <authorList>
            <consortium name="The Broad Institute Genomics Platform"/>
            <consortium name="The Broad Institute Genome Sequencing Center for Infectious Disease"/>
            <person name="Wu L."/>
            <person name="Ma J."/>
        </authorList>
    </citation>
    <scope>NUCLEOTIDE SEQUENCE [LARGE SCALE GENOMIC DNA]</scope>
    <source>
        <strain evidence="3">CGMCC 4.7177</strain>
    </source>
</reference>
<dbReference type="RefSeq" id="WP_381538476.1">
    <property type="nucleotide sequence ID" value="NZ_JBHUGI010000032.1"/>
</dbReference>
<dbReference type="GO" id="GO:0016746">
    <property type="term" value="F:acyltransferase activity"/>
    <property type="evidence" value="ECO:0007669"/>
    <property type="project" value="UniProtKB-KW"/>
</dbReference>
<gene>
    <name evidence="2" type="ORF">ACFSFY_12420</name>
</gene>
<name>A0ABW4SH31_9BACL</name>
<proteinExistence type="predicted"/>
<sequence length="179" mass="20476">MKIRKIAEYEIDGPLKNKLQQLVTSSFGEDYPSDRIYYKQLPHLRFVVSDEENEVIGQVGLDYRVMNLNGNIVNVLGLIDLCVLESRRSEGIGSFILREIDAFCTPKPIDFILLFADDASLYSRNGYVSITTNCKWMQIDETTQTTIGLGHEQVEELMVKSVHGRVWEEGDLDLMGYLY</sequence>
<dbReference type="PROSITE" id="PS51186">
    <property type="entry name" value="GNAT"/>
    <property type="match status" value="1"/>
</dbReference>
<feature type="domain" description="N-acetyltransferase" evidence="1">
    <location>
        <begin position="1"/>
        <end position="173"/>
    </location>
</feature>